<dbReference type="NCBIfam" id="NF038368">
    <property type="entry name" value="P2_Rz1"/>
    <property type="match status" value="1"/>
</dbReference>
<evidence type="ECO:0000313" key="2">
    <source>
        <dbReference type="EMBL" id="MBG3876122.1"/>
    </source>
</evidence>
<dbReference type="EMBL" id="VRYY01000077">
    <property type="protein sequence ID" value="MBG3876122.1"/>
    <property type="molecule type" value="Genomic_DNA"/>
</dbReference>
<feature type="signal peptide" evidence="1">
    <location>
        <begin position="1"/>
        <end position="21"/>
    </location>
</feature>
<dbReference type="InterPro" id="IPR047737">
    <property type="entry name" value="LysC"/>
</dbReference>
<gene>
    <name evidence="2" type="ORF">FVW20_03535</name>
</gene>
<name>A0ABS0J118_9BACT</name>
<keyword evidence="3" id="KW-1185">Reference proteome</keyword>
<accession>A0ABS0J118</accession>
<sequence length="90" mass="9653">MTRPYAIGTLCLCLMLCGACSANRREVVAVPETVRLTPPATLMQETPTPDPPVWDGATNGDLLDYAQDSRAALGRCNADKAGMRKWAGTE</sequence>
<feature type="chain" id="PRO_5046187573" evidence="1">
    <location>
        <begin position="22"/>
        <end position="90"/>
    </location>
</feature>
<evidence type="ECO:0000313" key="3">
    <source>
        <dbReference type="Proteomes" id="UP001194469"/>
    </source>
</evidence>
<proteinExistence type="predicted"/>
<evidence type="ECO:0000256" key="1">
    <source>
        <dbReference type="SAM" id="SignalP"/>
    </source>
</evidence>
<dbReference type="Pfam" id="PF23793">
    <property type="entry name" value="LysC"/>
    <property type="match status" value="1"/>
</dbReference>
<keyword evidence="1" id="KW-0732">Signal</keyword>
<reference evidence="2 3" key="1">
    <citation type="submission" date="2019-08" db="EMBL/GenBank/DDBJ databases">
        <authorList>
            <person name="Luo N."/>
        </authorList>
    </citation>
    <scope>NUCLEOTIDE SEQUENCE [LARGE SCALE GENOMIC DNA]</scope>
    <source>
        <strain evidence="2 3">NCIMB 9442</strain>
    </source>
</reference>
<dbReference type="Proteomes" id="UP001194469">
    <property type="component" value="Unassembled WGS sequence"/>
</dbReference>
<organism evidence="2 3">
    <name type="scientific">Nitratidesulfovibrio oxamicus</name>
    <dbReference type="NCBI Taxonomy" id="32016"/>
    <lineage>
        <taxon>Bacteria</taxon>
        <taxon>Pseudomonadati</taxon>
        <taxon>Thermodesulfobacteriota</taxon>
        <taxon>Desulfovibrionia</taxon>
        <taxon>Desulfovibrionales</taxon>
        <taxon>Desulfovibrionaceae</taxon>
        <taxon>Nitratidesulfovibrio</taxon>
    </lineage>
</organism>
<protein>
    <submittedName>
        <fullName evidence="2">Uncharacterized protein</fullName>
    </submittedName>
</protein>
<comment type="caution">
    <text evidence="2">The sequence shown here is derived from an EMBL/GenBank/DDBJ whole genome shotgun (WGS) entry which is preliminary data.</text>
</comment>
<dbReference type="InterPro" id="IPR058979">
    <property type="entry name" value="LysC-like"/>
</dbReference>